<feature type="transmembrane region" description="Helical" evidence="8">
    <location>
        <begin position="202"/>
        <end position="225"/>
    </location>
</feature>
<dbReference type="PROSITE" id="PS50928">
    <property type="entry name" value="ABC_TM1"/>
    <property type="match status" value="1"/>
</dbReference>
<dbReference type="SUPFAM" id="SSF161098">
    <property type="entry name" value="MetI-like"/>
    <property type="match status" value="1"/>
</dbReference>
<evidence type="ECO:0000313" key="10">
    <source>
        <dbReference type="EMBL" id="MDX8488538.1"/>
    </source>
</evidence>
<feature type="transmembrane region" description="Helical" evidence="8">
    <location>
        <begin position="25"/>
        <end position="44"/>
    </location>
</feature>
<dbReference type="InterPro" id="IPR035906">
    <property type="entry name" value="MetI-like_sf"/>
</dbReference>
<evidence type="ECO:0000256" key="2">
    <source>
        <dbReference type="ARBA" id="ARBA00022448"/>
    </source>
</evidence>
<evidence type="ECO:0000256" key="6">
    <source>
        <dbReference type="ARBA" id="ARBA00022989"/>
    </source>
</evidence>
<keyword evidence="3" id="KW-1003">Cell membrane</keyword>
<feature type="transmembrane region" description="Helical" evidence="8">
    <location>
        <begin position="120"/>
        <end position="144"/>
    </location>
</feature>
<evidence type="ECO:0000256" key="7">
    <source>
        <dbReference type="ARBA" id="ARBA00023136"/>
    </source>
</evidence>
<evidence type="ECO:0000256" key="8">
    <source>
        <dbReference type="RuleBase" id="RU363032"/>
    </source>
</evidence>
<proteinExistence type="inferred from homology"/>
<gene>
    <name evidence="10" type="ORF">RFM52_25570</name>
</gene>
<dbReference type="RefSeq" id="WP_320298537.1">
    <property type="nucleotide sequence ID" value="NZ_JAVIIU010000017.1"/>
</dbReference>
<evidence type="ECO:0000256" key="4">
    <source>
        <dbReference type="ARBA" id="ARBA00022519"/>
    </source>
</evidence>
<dbReference type="PANTHER" id="PTHR43357">
    <property type="entry name" value="INNER MEMBRANE ABC TRANSPORTER PERMEASE PROTEIN YDCV"/>
    <property type="match status" value="1"/>
</dbReference>
<keyword evidence="7 8" id="KW-0472">Membrane</keyword>
<evidence type="ECO:0000256" key="5">
    <source>
        <dbReference type="ARBA" id="ARBA00022692"/>
    </source>
</evidence>
<name>A0ABU4YP01_9HYPH</name>
<evidence type="ECO:0000259" key="9">
    <source>
        <dbReference type="PROSITE" id="PS50928"/>
    </source>
</evidence>
<comment type="caution">
    <text evidence="10">The sequence shown here is derived from an EMBL/GenBank/DDBJ whole genome shotgun (WGS) entry which is preliminary data.</text>
</comment>
<evidence type="ECO:0000313" key="11">
    <source>
        <dbReference type="Proteomes" id="UP001280156"/>
    </source>
</evidence>
<organism evidence="10 11">
    <name type="scientific">Mesorhizobium humile</name>
    <dbReference type="NCBI Taxonomy" id="3072313"/>
    <lineage>
        <taxon>Bacteria</taxon>
        <taxon>Pseudomonadati</taxon>
        <taxon>Pseudomonadota</taxon>
        <taxon>Alphaproteobacteria</taxon>
        <taxon>Hyphomicrobiales</taxon>
        <taxon>Phyllobacteriaceae</taxon>
        <taxon>Mesorhizobium</taxon>
    </lineage>
</organism>
<keyword evidence="11" id="KW-1185">Reference proteome</keyword>
<feature type="transmembrane region" description="Helical" evidence="8">
    <location>
        <begin position="260"/>
        <end position="283"/>
    </location>
</feature>
<dbReference type="Proteomes" id="UP001280156">
    <property type="component" value="Unassembled WGS sequence"/>
</dbReference>
<feature type="domain" description="ABC transmembrane type-1" evidence="9">
    <location>
        <begin position="85"/>
        <end position="279"/>
    </location>
</feature>
<accession>A0ABU4YP01</accession>
<dbReference type="Pfam" id="PF00528">
    <property type="entry name" value="BPD_transp_1"/>
    <property type="match status" value="1"/>
</dbReference>
<sequence length="289" mass="31825">MAETSILPTRNAAAIPALRARKDTIFLRILTFAFTVSIIAYIAIPMLVTLAMSFNDASAIRFPIKVWSLKWYGDFFASPQWVDALTSSIIIALGTTVISTVSGVLAAWAFERFTFVFKPLVYLLIMLPLFMPGVVLGLGVAMAFGDVSLLGINIYGSRALVMLAHSLWAMPLVFMLMEATFRTVDHRVVEASYDLGGRPLRTFLEIVLPSVSTGIISSALFAFVISLNEFVMALFLTTRDTQTLPVLMWLSLRSAGTPRLAVASVILAAAVFVSLSLIMVWYIRQLRKN</sequence>
<keyword evidence="5 8" id="KW-0812">Transmembrane</keyword>
<evidence type="ECO:0000256" key="3">
    <source>
        <dbReference type="ARBA" id="ARBA00022475"/>
    </source>
</evidence>
<evidence type="ECO:0000256" key="1">
    <source>
        <dbReference type="ARBA" id="ARBA00004429"/>
    </source>
</evidence>
<keyword evidence="6 8" id="KW-1133">Transmembrane helix</keyword>
<dbReference type="CDD" id="cd06261">
    <property type="entry name" value="TM_PBP2"/>
    <property type="match status" value="1"/>
</dbReference>
<comment type="subcellular location">
    <subcellularLocation>
        <location evidence="1">Cell inner membrane</location>
        <topology evidence="1">Multi-pass membrane protein</topology>
    </subcellularLocation>
    <subcellularLocation>
        <location evidence="8">Cell membrane</location>
        <topology evidence="8">Multi-pass membrane protein</topology>
    </subcellularLocation>
</comment>
<reference evidence="10 11" key="1">
    <citation type="submission" date="2023-08" db="EMBL/GenBank/DDBJ databases">
        <title>Implementing the SeqCode for naming new Mesorhizobium species isolated from Vachellia karroo root nodules.</title>
        <authorList>
            <person name="Van Lill M."/>
        </authorList>
    </citation>
    <scope>NUCLEOTIDE SEQUENCE [LARGE SCALE GENOMIC DNA]</scope>
    <source>
        <strain evidence="10 11">VK2B</strain>
    </source>
</reference>
<feature type="transmembrane region" description="Helical" evidence="8">
    <location>
        <begin position="84"/>
        <end position="108"/>
    </location>
</feature>
<dbReference type="Gene3D" id="1.10.3720.10">
    <property type="entry name" value="MetI-like"/>
    <property type="match status" value="1"/>
</dbReference>
<feature type="transmembrane region" description="Helical" evidence="8">
    <location>
        <begin position="159"/>
        <end position="181"/>
    </location>
</feature>
<comment type="similarity">
    <text evidence="8">Belongs to the binding-protein-dependent transport system permease family.</text>
</comment>
<dbReference type="PANTHER" id="PTHR43357:SF4">
    <property type="entry name" value="INNER MEMBRANE ABC TRANSPORTER PERMEASE PROTEIN YDCV"/>
    <property type="match status" value="1"/>
</dbReference>
<dbReference type="EMBL" id="JAVIIV010000020">
    <property type="protein sequence ID" value="MDX8488538.1"/>
    <property type="molecule type" value="Genomic_DNA"/>
</dbReference>
<dbReference type="InterPro" id="IPR000515">
    <property type="entry name" value="MetI-like"/>
</dbReference>
<protein>
    <submittedName>
        <fullName evidence="10">ABC transporter permease</fullName>
    </submittedName>
</protein>
<keyword evidence="4" id="KW-0997">Cell inner membrane</keyword>
<keyword evidence="2 8" id="KW-0813">Transport</keyword>